<accession>K1UIA7</accession>
<evidence type="ECO:0000313" key="1">
    <source>
        <dbReference type="EMBL" id="EKC79744.1"/>
    </source>
</evidence>
<dbReference type="AlphaFoldDB" id="K1UIA7"/>
<reference evidence="1" key="1">
    <citation type="journal article" date="2013" name="Environ. Microbiol.">
        <title>Microbiota from the distal guts of lean and obese adolescents exhibit partial functional redundancy besides clear differences in community structure.</title>
        <authorList>
            <person name="Ferrer M."/>
            <person name="Ruiz A."/>
            <person name="Lanza F."/>
            <person name="Haange S.B."/>
            <person name="Oberbach A."/>
            <person name="Till H."/>
            <person name="Bargiela R."/>
            <person name="Campoy C."/>
            <person name="Segura M.T."/>
            <person name="Richter M."/>
            <person name="von Bergen M."/>
            <person name="Seifert J."/>
            <person name="Suarez A."/>
        </authorList>
    </citation>
    <scope>NUCLEOTIDE SEQUENCE</scope>
</reference>
<proteinExistence type="predicted"/>
<sequence>MTADKLGCRVNHDVCSVLDRTDEVWGAEGVIDNQWDVVAMSNLCQLIDIGYI</sequence>
<name>K1UIA7_9ZZZZ</name>
<protein>
    <submittedName>
        <fullName evidence="1">Uncharacterized protein</fullName>
    </submittedName>
</protein>
<dbReference type="EMBL" id="AJWY01001466">
    <property type="protein sequence ID" value="EKC79744.1"/>
    <property type="molecule type" value="Genomic_DNA"/>
</dbReference>
<organism evidence="1">
    <name type="scientific">human gut metagenome</name>
    <dbReference type="NCBI Taxonomy" id="408170"/>
    <lineage>
        <taxon>unclassified sequences</taxon>
        <taxon>metagenomes</taxon>
        <taxon>organismal metagenomes</taxon>
    </lineage>
</organism>
<comment type="caution">
    <text evidence="1">The sequence shown here is derived from an EMBL/GenBank/DDBJ whole genome shotgun (WGS) entry which is preliminary data.</text>
</comment>
<gene>
    <name evidence="1" type="ORF">LEA_02120</name>
</gene>